<evidence type="ECO:0000256" key="1">
    <source>
        <dbReference type="SAM" id="MobiDB-lite"/>
    </source>
</evidence>
<organism evidence="2 3">
    <name type="scientific">Cladophialophora immunda</name>
    <dbReference type="NCBI Taxonomy" id="569365"/>
    <lineage>
        <taxon>Eukaryota</taxon>
        <taxon>Fungi</taxon>
        <taxon>Dikarya</taxon>
        <taxon>Ascomycota</taxon>
        <taxon>Pezizomycotina</taxon>
        <taxon>Eurotiomycetes</taxon>
        <taxon>Chaetothyriomycetidae</taxon>
        <taxon>Chaetothyriales</taxon>
        <taxon>Herpotrichiellaceae</taxon>
        <taxon>Cladophialophora</taxon>
    </lineage>
</organism>
<dbReference type="EMBL" id="KN847044">
    <property type="protein sequence ID" value="KIW25548.1"/>
    <property type="molecule type" value="Genomic_DNA"/>
</dbReference>
<accession>A0A0D2C2Y4</accession>
<keyword evidence="3" id="KW-1185">Reference proteome</keyword>
<dbReference type="AlphaFoldDB" id="A0A0D2C2Y4"/>
<dbReference type="GeneID" id="27347908"/>
<feature type="compositionally biased region" description="Basic and acidic residues" evidence="1">
    <location>
        <begin position="51"/>
        <end position="66"/>
    </location>
</feature>
<name>A0A0D2C2Y4_9EURO</name>
<feature type="region of interest" description="Disordered" evidence="1">
    <location>
        <begin position="1"/>
        <end position="66"/>
    </location>
</feature>
<feature type="compositionally biased region" description="Acidic residues" evidence="1">
    <location>
        <begin position="38"/>
        <end position="50"/>
    </location>
</feature>
<proteinExistence type="predicted"/>
<sequence length="66" mass="7728">MLLDTYEPPATAEAPEEPMERVVRWLQAIEDGLRAPENENEDEDEDEDERLLDTFEHKRAREAQTS</sequence>
<gene>
    <name evidence="2" type="ORF">PV07_08714</name>
</gene>
<dbReference type="RefSeq" id="XP_016245764.1">
    <property type="nucleotide sequence ID" value="XM_016395908.1"/>
</dbReference>
<reference evidence="2 3" key="1">
    <citation type="submission" date="2015-01" db="EMBL/GenBank/DDBJ databases">
        <title>The Genome Sequence of Cladophialophora immunda CBS83496.</title>
        <authorList>
            <consortium name="The Broad Institute Genomics Platform"/>
            <person name="Cuomo C."/>
            <person name="de Hoog S."/>
            <person name="Gorbushina A."/>
            <person name="Stielow B."/>
            <person name="Teixiera M."/>
            <person name="Abouelleil A."/>
            <person name="Chapman S.B."/>
            <person name="Priest M."/>
            <person name="Young S.K."/>
            <person name="Wortman J."/>
            <person name="Nusbaum C."/>
            <person name="Birren B."/>
        </authorList>
    </citation>
    <scope>NUCLEOTIDE SEQUENCE [LARGE SCALE GENOMIC DNA]</scope>
    <source>
        <strain evidence="2 3">CBS 83496</strain>
    </source>
</reference>
<dbReference type="Proteomes" id="UP000054466">
    <property type="component" value="Unassembled WGS sequence"/>
</dbReference>
<protein>
    <submittedName>
        <fullName evidence="2">Uncharacterized protein</fullName>
    </submittedName>
</protein>
<dbReference type="HOGENOM" id="CLU_2831005_0_0_1"/>
<dbReference type="VEuPathDB" id="FungiDB:PV07_08714"/>
<evidence type="ECO:0000313" key="3">
    <source>
        <dbReference type="Proteomes" id="UP000054466"/>
    </source>
</evidence>
<evidence type="ECO:0000313" key="2">
    <source>
        <dbReference type="EMBL" id="KIW25548.1"/>
    </source>
</evidence>